<feature type="transmembrane region" description="Helical" evidence="1">
    <location>
        <begin position="235"/>
        <end position="263"/>
    </location>
</feature>
<accession>A0A4S9SUM4</accession>
<comment type="caution">
    <text evidence="4">The sequence shown here is derived from an EMBL/GenBank/DDBJ whole genome shotgun (WGS) entry which is preliminary data.</text>
</comment>
<feature type="transmembrane region" description="Helical" evidence="1">
    <location>
        <begin position="373"/>
        <end position="395"/>
    </location>
</feature>
<organism evidence="4 5">
    <name type="scientific">Aureobasidium pullulans</name>
    <name type="common">Black yeast</name>
    <name type="synonym">Pullularia pullulans</name>
    <dbReference type="NCBI Taxonomy" id="5580"/>
    <lineage>
        <taxon>Eukaryota</taxon>
        <taxon>Fungi</taxon>
        <taxon>Dikarya</taxon>
        <taxon>Ascomycota</taxon>
        <taxon>Pezizomycotina</taxon>
        <taxon>Dothideomycetes</taxon>
        <taxon>Dothideomycetidae</taxon>
        <taxon>Dothideales</taxon>
        <taxon>Saccotheciaceae</taxon>
        <taxon>Aureobasidium</taxon>
    </lineage>
</organism>
<feature type="transmembrane region" description="Helical" evidence="1">
    <location>
        <begin position="332"/>
        <end position="352"/>
    </location>
</feature>
<feature type="signal peptide" evidence="2">
    <location>
        <begin position="1"/>
        <end position="15"/>
    </location>
</feature>
<keyword evidence="2" id="KW-0732">Signal</keyword>
<dbReference type="EMBL" id="QZBN01001895">
    <property type="protein sequence ID" value="THZ15590.1"/>
    <property type="molecule type" value="Genomic_DNA"/>
</dbReference>
<dbReference type="InterPro" id="IPR002656">
    <property type="entry name" value="Acyl_transf_3_dom"/>
</dbReference>
<keyword evidence="1" id="KW-1133">Transmembrane helix</keyword>
<dbReference type="InterPro" id="IPR050879">
    <property type="entry name" value="Acyltransferase_3"/>
</dbReference>
<feature type="domain" description="Acyltransferase 3" evidence="3">
    <location>
        <begin position="33"/>
        <end position="426"/>
    </location>
</feature>
<evidence type="ECO:0000313" key="4">
    <source>
        <dbReference type="EMBL" id="THZ15590.1"/>
    </source>
</evidence>
<feature type="transmembrane region" description="Helical" evidence="1">
    <location>
        <begin position="79"/>
        <end position="98"/>
    </location>
</feature>
<evidence type="ECO:0000313" key="5">
    <source>
        <dbReference type="Proteomes" id="UP000310121"/>
    </source>
</evidence>
<dbReference type="Pfam" id="PF01757">
    <property type="entry name" value="Acyl_transf_3"/>
    <property type="match status" value="1"/>
</dbReference>
<feature type="chain" id="PRO_5020251346" description="Acyltransferase 3 domain-containing protein" evidence="2">
    <location>
        <begin position="16"/>
        <end position="455"/>
    </location>
</feature>
<protein>
    <recommendedName>
        <fullName evidence="3">Acyltransferase 3 domain-containing protein</fullName>
    </recommendedName>
</protein>
<keyword evidence="1" id="KW-0472">Membrane</keyword>
<feature type="transmembrane region" description="Helical" evidence="1">
    <location>
        <begin position="407"/>
        <end position="429"/>
    </location>
</feature>
<gene>
    <name evidence="4" type="ORF">D6C90_10075</name>
</gene>
<sequence length="455" mass="51992">MKTMMLLLLPTFVQSRLKCSINLKSSKKVHTTAWLDGMRGIASVLVFVHHVTLPSHDVSAAWSAEVPFNSVLRLPLIRFFYNGPFMVAIFFAVSGYALSFKPAKLMRQGDFETLCSTLSSSVFRRAFRIFLPCIASTSFIVLCVRLWLYEWTRPVATDPSRLSGGPEFHPERATTVMEQIRPWLHELTRFVNPFTNDDLKHYDGHLWTISTEYTNSIILFVTQLALCRLQPRFRLLSLLCLIGFAHQIAHWSLILFYGGFIFAELDIRRQPTTSRSGAKTRTNIIWSTTYIIVFLCGLYLGGQPETHLENAPGWNSLIAWIPEPFGGIFIRLRYWTMWGALLVVWSTSNSLILQRLFNHKVSQYLGKISFGFYLVHGCVIQTVGYLLFAFVWSITGYDTSAKKEAGFVSASIIIFAITIWVADIFTRLVDAPTLRFARWLERKCLMKHCPGGRDI</sequence>
<dbReference type="AlphaFoldDB" id="A0A4S9SUM4"/>
<feature type="transmembrane region" description="Helical" evidence="1">
    <location>
        <begin position="129"/>
        <end position="148"/>
    </location>
</feature>
<feature type="transmembrane region" description="Helical" evidence="1">
    <location>
        <begin position="284"/>
        <end position="302"/>
    </location>
</feature>
<evidence type="ECO:0000259" key="3">
    <source>
        <dbReference type="Pfam" id="PF01757"/>
    </source>
</evidence>
<dbReference type="PANTHER" id="PTHR23028:SF134">
    <property type="entry name" value="PUTATIVE (AFU_ORTHOLOGUE AFUA_4G08520)-RELATED"/>
    <property type="match status" value="1"/>
</dbReference>
<dbReference type="PANTHER" id="PTHR23028">
    <property type="entry name" value="ACETYLTRANSFERASE"/>
    <property type="match status" value="1"/>
</dbReference>
<evidence type="ECO:0000256" key="1">
    <source>
        <dbReference type="SAM" id="Phobius"/>
    </source>
</evidence>
<reference evidence="4 5" key="1">
    <citation type="submission" date="2018-10" db="EMBL/GenBank/DDBJ databases">
        <title>Fifty Aureobasidium pullulans genomes reveal a recombining polyextremotolerant generalist.</title>
        <authorList>
            <person name="Gostincar C."/>
            <person name="Turk M."/>
            <person name="Zajc J."/>
            <person name="Gunde-Cimerman N."/>
        </authorList>
    </citation>
    <scope>NUCLEOTIDE SEQUENCE [LARGE SCALE GENOMIC DNA]</scope>
    <source>
        <strain evidence="4 5">EXF-3844</strain>
    </source>
</reference>
<evidence type="ECO:0000256" key="2">
    <source>
        <dbReference type="SAM" id="SignalP"/>
    </source>
</evidence>
<proteinExistence type="predicted"/>
<dbReference type="Proteomes" id="UP000310121">
    <property type="component" value="Unassembled WGS sequence"/>
</dbReference>
<dbReference type="GO" id="GO:0016747">
    <property type="term" value="F:acyltransferase activity, transferring groups other than amino-acyl groups"/>
    <property type="evidence" value="ECO:0007669"/>
    <property type="project" value="InterPro"/>
</dbReference>
<name>A0A4S9SUM4_AURPU</name>
<keyword evidence="1" id="KW-0812">Transmembrane</keyword>